<dbReference type="SMART" id="SM00065">
    <property type="entry name" value="GAF"/>
    <property type="match status" value="1"/>
</dbReference>
<keyword evidence="8" id="KW-0547">Nucleotide-binding</keyword>
<dbReference type="Pfam" id="PF08446">
    <property type="entry name" value="PAS_2"/>
    <property type="match status" value="1"/>
</dbReference>
<dbReference type="InterPro" id="IPR013654">
    <property type="entry name" value="PAS_2"/>
</dbReference>
<keyword evidence="7" id="KW-0808">Transferase</keyword>
<dbReference type="Gene3D" id="3.30.565.10">
    <property type="entry name" value="Histidine kinase-like ATPase, C-terminal domain"/>
    <property type="match status" value="1"/>
</dbReference>
<evidence type="ECO:0000313" key="16">
    <source>
        <dbReference type="EMBL" id="NKF23468.1"/>
    </source>
</evidence>
<organism evidence="16 17">
    <name type="scientific">Solimonas marina</name>
    <dbReference type="NCBI Taxonomy" id="2714601"/>
    <lineage>
        <taxon>Bacteria</taxon>
        <taxon>Pseudomonadati</taxon>
        <taxon>Pseudomonadota</taxon>
        <taxon>Gammaproteobacteria</taxon>
        <taxon>Nevskiales</taxon>
        <taxon>Nevskiaceae</taxon>
        <taxon>Solimonas</taxon>
    </lineage>
</organism>
<dbReference type="SUPFAM" id="SSF55781">
    <property type="entry name" value="GAF domain-like"/>
    <property type="match status" value="2"/>
</dbReference>
<dbReference type="CDD" id="cd00075">
    <property type="entry name" value="HATPase"/>
    <property type="match status" value="1"/>
</dbReference>
<keyword evidence="9" id="KW-0418">Kinase</keyword>
<dbReference type="PRINTS" id="PR01033">
    <property type="entry name" value="PHYTOCHROME"/>
</dbReference>
<dbReference type="Proteomes" id="UP000653472">
    <property type="component" value="Unassembled WGS sequence"/>
</dbReference>
<dbReference type="InterPro" id="IPR029016">
    <property type="entry name" value="GAF-like_dom_sf"/>
</dbReference>
<dbReference type="Pfam" id="PF01590">
    <property type="entry name" value="GAF"/>
    <property type="match status" value="1"/>
</dbReference>
<dbReference type="SMART" id="SM00388">
    <property type="entry name" value="HisKA"/>
    <property type="match status" value="1"/>
</dbReference>
<gene>
    <name evidence="16" type="ORF">G7Y82_14205</name>
</gene>
<dbReference type="SMART" id="SM00387">
    <property type="entry name" value="HATPase_c"/>
    <property type="match status" value="1"/>
</dbReference>
<keyword evidence="10" id="KW-0067">ATP-binding</keyword>
<evidence type="ECO:0000256" key="8">
    <source>
        <dbReference type="ARBA" id="ARBA00022741"/>
    </source>
</evidence>
<dbReference type="InterPro" id="IPR035965">
    <property type="entry name" value="PAS-like_dom_sf"/>
</dbReference>
<evidence type="ECO:0000256" key="5">
    <source>
        <dbReference type="ARBA" id="ARBA00022553"/>
    </source>
</evidence>
<dbReference type="InterPro" id="IPR036890">
    <property type="entry name" value="HATPase_C_sf"/>
</dbReference>
<evidence type="ECO:0000256" key="12">
    <source>
        <dbReference type="ARBA" id="ARBA00023012"/>
    </source>
</evidence>
<evidence type="ECO:0000256" key="11">
    <source>
        <dbReference type="ARBA" id="ARBA00022991"/>
    </source>
</evidence>
<dbReference type="PANTHER" id="PTHR43065">
    <property type="entry name" value="SENSOR HISTIDINE KINASE"/>
    <property type="match status" value="1"/>
</dbReference>
<comment type="caution">
    <text evidence="16">The sequence shown here is derived from an EMBL/GenBank/DDBJ whole genome shotgun (WGS) entry which is preliminary data.</text>
</comment>
<dbReference type="InterPro" id="IPR003661">
    <property type="entry name" value="HisK_dim/P_dom"/>
</dbReference>
<dbReference type="InterPro" id="IPR036097">
    <property type="entry name" value="HisK_dim/P_sf"/>
</dbReference>
<dbReference type="AlphaFoldDB" id="A0A970B737"/>
<keyword evidence="12" id="KW-0902">Two-component regulatory system</keyword>
<keyword evidence="13" id="KW-0675">Receptor</keyword>
<keyword evidence="17" id="KW-1185">Reference proteome</keyword>
<dbReference type="Pfam" id="PF02518">
    <property type="entry name" value="HATPase_c"/>
    <property type="match status" value="1"/>
</dbReference>
<dbReference type="GO" id="GO:0009881">
    <property type="term" value="F:photoreceptor activity"/>
    <property type="evidence" value="ECO:0007669"/>
    <property type="project" value="UniProtKB-KW"/>
</dbReference>
<evidence type="ECO:0000259" key="14">
    <source>
        <dbReference type="PROSITE" id="PS50046"/>
    </source>
</evidence>
<dbReference type="InterPro" id="IPR016132">
    <property type="entry name" value="Phyto_chromo_attachment"/>
</dbReference>
<evidence type="ECO:0000256" key="9">
    <source>
        <dbReference type="ARBA" id="ARBA00022777"/>
    </source>
</evidence>
<dbReference type="CDD" id="cd00082">
    <property type="entry name" value="HisKA"/>
    <property type="match status" value="1"/>
</dbReference>
<keyword evidence="11" id="KW-0157">Chromophore</keyword>
<evidence type="ECO:0000313" key="17">
    <source>
        <dbReference type="Proteomes" id="UP000653472"/>
    </source>
</evidence>
<protein>
    <recommendedName>
        <fullName evidence="3">histidine kinase</fullName>
        <ecNumber evidence="3">2.7.13.3</ecNumber>
    </recommendedName>
</protein>
<evidence type="ECO:0000256" key="7">
    <source>
        <dbReference type="ARBA" id="ARBA00022679"/>
    </source>
</evidence>
<evidence type="ECO:0000256" key="2">
    <source>
        <dbReference type="ARBA" id="ARBA00006402"/>
    </source>
</evidence>
<dbReference type="InterPro" id="IPR001294">
    <property type="entry name" value="Phytochrome"/>
</dbReference>
<dbReference type="PANTHER" id="PTHR43065:SF10">
    <property type="entry name" value="PEROXIDE STRESS-ACTIVATED HISTIDINE KINASE MAK3"/>
    <property type="match status" value="1"/>
</dbReference>
<dbReference type="GO" id="GO:0005524">
    <property type="term" value="F:ATP binding"/>
    <property type="evidence" value="ECO:0007669"/>
    <property type="project" value="UniProtKB-KW"/>
</dbReference>
<dbReference type="SUPFAM" id="SSF55874">
    <property type="entry name" value="ATPase domain of HSP90 chaperone/DNA topoisomerase II/histidine kinase"/>
    <property type="match status" value="1"/>
</dbReference>
<dbReference type="EC" id="2.7.13.3" evidence="3"/>
<dbReference type="InterPro" id="IPR005467">
    <property type="entry name" value="His_kinase_dom"/>
</dbReference>
<dbReference type="InterPro" id="IPR003018">
    <property type="entry name" value="GAF"/>
</dbReference>
<feature type="domain" description="Phytochrome chromophore attachment site" evidence="14">
    <location>
        <begin position="143"/>
        <end position="299"/>
    </location>
</feature>
<dbReference type="InterPro" id="IPR013515">
    <property type="entry name" value="Phytochrome_cen-reg"/>
</dbReference>
<dbReference type="PROSITE" id="PS50046">
    <property type="entry name" value="PHYTOCHROME_2"/>
    <property type="match status" value="1"/>
</dbReference>
<dbReference type="PROSITE" id="PS50109">
    <property type="entry name" value="HIS_KIN"/>
    <property type="match status" value="1"/>
</dbReference>
<name>A0A970B737_9GAMM</name>
<feature type="domain" description="Histidine kinase" evidence="15">
    <location>
        <begin position="514"/>
        <end position="727"/>
    </location>
</feature>
<dbReference type="Gene3D" id="3.30.450.270">
    <property type="match status" value="1"/>
</dbReference>
<accession>A0A970B737</accession>
<dbReference type="SUPFAM" id="SSF55785">
    <property type="entry name" value="PYP-like sensor domain (PAS domain)"/>
    <property type="match status" value="1"/>
</dbReference>
<keyword evidence="6" id="KW-0716">Sensory transduction</keyword>
<dbReference type="InterPro" id="IPR043150">
    <property type="entry name" value="Phytochrome_PHY_sf"/>
</dbReference>
<dbReference type="RefSeq" id="WP_168148794.1">
    <property type="nucleotide sequence ID" value="NZ_JAAVXB010000008.1"/>
</dbReference>
<dbReference type="GO" id="GO:0006355">
    <property type="term" value="P:regulation of DNA-templated transcription"/>
    <property type="evidence" value="ECO:0007669"/>
    <property type="project" value="InterPro"/>
</dbReference>
<evidence type="ECO:0000256" key="1">
    <source>
        <dbReference type="ARBA" id="ARBA00000085"/>
    </source>
</evidence>
<dbReference type="InterPro" id="IPR003594">
    <property type="entry name" value="HATPase_dom"/>
</dbReference>
<dbReference type="SUPFAM" id="SSF47384">
    <property type="entry name" value="Homodimeric domain of signal transducing histidine kinase"/>
    <property type="match status" value="1"/>
</dbReference>
<dbReference type="Gene3D" id="3.30.450.20">
    <property type="entry name" value="PAS domain"/>
    <property type="match status" value="1"/>
</dbReference>
<evidence type="ECO:0000259" key="15">
    <source>
        <dbReference type="PROSITE" id="PS50109"/>
    </source>
</evidence>
<proteinExistence type="inferred from homology"/>
<keyword evidence="4" id="KW-0600">Photoreceptor protein</keyword>
<dbReference type="EMBL" id="JAAVXB010000008">
    <property type="protein sequence ID" value="NKF23468.1"/>
    <property type="molecule type" value="Genomic_DNA"/>
</dbReference>
<sequence>MSDSVPATPPIDLSNCDREPIHIPGAIQPHGALLAFTDDGRLAACSQNAEQLLGALPAVGAVLTTAHLDELARTMISAAVATVDPSPEAIELSLNGSGVDLILHRAGALTIAEFEPRCDDAPALERFAVKAQQALQRLQRQRGLDALLATAVQEIRTLTGFDRVMAYRFRHDDAGDVVAEARRDDLEPFLGMRYPASDIPAQARRLYTINPLRLIADLRYVPVPIAPAMVDSVPIDLSHSVLRSVSPIHVEYLCNMGVAASMSISIIVGERLWGLFACHHMSARHVPHAVRMACQLLSQVVSVLVERADAGEMQRIIAHATELQHRLVEHCRGADDILRALCDHESSVVDLLAGDSAAVTLERRVQTLGDAPPREAVAALVGWLHDRPDDLFVSHRLSESLPPALAAMLPGVCGMLAIRYYREQDGYLLWFRGEEVETARWAGNPQKHYSIGPNGPRLTPRGSFAEWRQTVRGQAVPWSSGELEVAARLRRDLQEIMLGKITDIERARELFIATLGHDLRNPLNAISMSAQLLSRDDGQSSAMIGKRIASSSHRIQRLVDDLLDLSRLQRGLGLGLQPRPVDLAELLLQLVVETRAAFPGQDIRTQIAPVGTVLLDADRIAQVISNLLSNARHHGTLGRPISIRLSTAGPQRVQLEVGNQAPPIPAGAAASLFQPFKGSGADAVRNRIGLGLGLYIAAEIVRGHGGQIRYAHRDEQVVFTVELPMAATP</sequence>
<dbReference type="GO" id="GO:0000155">
    <property type="term" value="F:phosphorelay sensor kinase activity"/>
    <property type="evidence" value="ECO:0007669"/>
    <property type="project" value="InterPro"/>
</dbReference>
<evidence type="ECO:0000256" key="4">
    <source>
        <dbReference type="ARBA" id="ARBA00022543"/>
    </source>
</evidence>
<reference evidence="16" key="1">
    <citation type="submission" date="2020-03" db="EMBL/GenBank/DDBJ databases">
        <title>Solimonas marina sp. nov., isolated from deep seawater of the Pacific Ocean.</title>
        <authorList>
            <person name="Liu X."/>
            <person name="Lai Q."/>
            <person name="Sun F."/>
            <person name="Gai Y."/>
            <person name="Li G."/>
            <person name="Shao Z."/>
        </authorList>
    </citation>
    <scope>NUCLEOTIDE SEQUENCE</scope>
    <source>
        <strain evidence="16">C16B3</strain>
    </source>
</reference>
<evidence type="ECO:0000256" key="6">
    <source>
        <dbReference type="ARBA" id="ARBA00022606"/>
    </source>
</evidence>
<evidence type="ECO:0000256" key="10">
    <source>
        <dbReference type="ARBA" id="ARBA00022840"/>
    </source>
</evidence>
<dbReference type="Gene3D" id="3.30.450.40">
    <property type="match status" value="1"/>
</dbReference>
<dbReference type="Gene3D" id="1.10.287.130">
    <property type="match status" value="1"/>
</dbReference>
<keyword evidence="5" id="KW-0597">Phosphoprotein</keyword>
<dbReference type="Pfam" id="PF00360">
    <property type="entry name" value="PHY"/>
    <property type="match status" value="1"/>
</dbReference>
<evidence type="ECO:0000256" key="3">
    <source>
        <dbReference type="ARBA" id="ARBA00012438"/>
    </source>
</evidence>
<dbReference type="GO" id="GO:0009584">
    <property type="term" value="P:detection of visible light"/>
    <property type="evidence" value="ECO:0007669"/>
    <property type="project" value="InterPro"/>
</dbReference>
<comment type="similarity">
    <text evidence="2">In the N-terminal section; belongs to the phytochrome family.</text>
</comment>
<comment type="catalytic activity">
    <reaction evidence="1">
        <text>ATP + protein L-histidine = ADP + protein N-phospho-L-histidine.</text>
        <dbReference type="EC" id="2.7.13.3"/>
    </reaction>
</comment>
<evidence type="ECO:0000256" key="13">
    <source>
        <dbReference type="ARBA" id="ARBA00023170"/>
    </source>
</evidence>
<dbReference type="Pfam" id="PF00512">
    <property type="entry name" value="HisKA"/>
    <property type="match status" value="1"/>
</dbReference>